<evidence type="ECO:0000313" key="3">
    <source>
        <dbReference type="EMBL" id="TVT94417.1"/>
    </source>
</evidence>
<dbReference type="Pfam" id="PF13439">
    <property type="entry name" value="Glyco_transf_4"/>
    <property type="match status" value="1"/>
</dbReference>
<sequence length="406" mass="45211">MTRCCESVCFINGTFPPEIHGGAENYIINTAKELQSRGIEVCVITTKKLDRLSDTKVESSTVKEIPVFRFAPPNIASRSTFPERPLYQKAIWRLIDATNPYSYYQVSKLLDTLKPDLVHTNNLMGISSLVTRAIRESGSDHLHTLHDYSLLCPTGSPRTNVEKEAVRTISNSDPVVDAFTKFQKLLAVSPDIVTAPSNHVISEHKKRGLFDQTPTHRVQLGVAKTKDPVKTESLNHRVLYVGRITERKGLDVLLEASKSMESVHFDICGTGPYEDCVKNIAKSIDNVVYHGYVKDGKLQRLRSKADLAVVPSLWMENSPLTIYESFARGIPVVASDIGGIPELIEHGETGALFEPGDSNSLVDTLNEMLDKDKISRMSSNVLTWADNHTIESHVDQLIPLYNRALE</sequence>
<feature type="domain" description="Glycosyl transferase family 1" evidence="1">
    <location>
        <begin position="237"/>
        <end position="374"/>
    </location>
</feature>
<dbReference type="Proteomes" id="UP000320212">
    <property type="component" value="Unassembled WGS sequence"/>
</dbReference>
<dbReference type="Pfam" id="PF00534">
    <property type="entry name" value="Glycos_transf_1"/>
    <property type="match status" value="1"/>
</dbReference>
<dbReference type="GO" id="GO:0016757">
    <property type="term" value="F:glycosyltransferase activity"/>
    <property type="evidence" value="ECO:0007669"/>
    <property type="project" value="InterPro"/>
</dbReference>
<dbReference type="SUPFAM" id="SSF53756">
    <property type="entry name" value="UDP-Glycosyltransferase/glycogen phosphorylase"/>
    <property type="match status" value="1"/>
</dbReference>
<dbReference type="InterPro" id="IPR028098">
    <property type="entry name" value="Glyco_trans_4-like_N"/>
</dbReference>
<protein>
    <submittedName>
        <fullName evidence="3">Glycosyltransferase</fullName>
    </submittedName>
</protein>
<dbReference type="AlphaFoldDB" id="A0A558G9I1"/>
<keyword evidence="3" id="KW-0808">Transferase</keyword>
<accession>A0A558G9I1</accession>
<reference evidence="3 4" key="1">
    <citation type="submission" date="2019-07" db="EMBL/GenBank/DDBJ databases">
        <title>Draft genome sequence of Haloferax volcanii SS0101, isolated from salt farm in Samut Sakhon, Thailand.</title>
        <authorList>
            <person name="Wanthongcharoen S."/>
            <person name="Yamprayoonswat W."/>
            <person name="Ruangsuj P."/>
            <person name="Thongpramul N."/>
            <person name="Jumpathong W."/>
            <person name="Sittihan S."/>
            <person name="Kanjanavas P."/>
            <person name="Yasawong M."/>
        </authorList>
    </citation>
    <scope>NUCLEOTIDE SEQUENCE [LARGE SCALE GENOMIC DNA]</scope>
    <source>
        <strain evidence="3 4">SS0101</strain>
    </source>
</reference>
<organism evidence="3 4">
    <name type="scientific">Haloferax volcanii</name>
    <name type="common">Halobacterium volcanii</name>
    <dbReference type="NCBI Taxonomy" id="2246"/>
    <lineage>
        <taxon>Archaea</taxon>
        <taxon>Methanobacteriati</taxon>
        <taxon>Methanobacteriota</taxon>
        <taxon>Stenosarchaea group</taxon>
        <taxon>Halobacteria</taxon>
        <taxon>Halobacteriales</taxon>
        <taxon>Haloferacaceae</taxon>
        <taxon>Haloferax</taxon>
    </lineage>
</organism>
<proteinExistence type="predicted"/>
<evidence type="ECO:0000259" key="1">
    <source>
        <dbReference type="Pfam" id="PF00534"/>
    </source>
</evidence>
<gene>
    <name evidence="3" type="ORF">FQA18_11950</name>
</gene>
<comment type="caution">
    <text evidence="3">The sequence shown here is derived from an EMBL/GenBank/DDBJ whole genome shotgun (WGS) entry which is preliminary data.</text>
</comment>
<dbReference type="Gene3D" id="3.40.50.2000">
    <property type="entry name" value="Glycogen Phosphorylase B"/>
    <property type="match status" value="2"/>
</dbReference>
<dbReference type="PANTHER" id="PTHR45947:SF3">
    <property type="entry name" value="SULFOQUINOVOSYL TRANSFERASE SQD2"/>
    <property type="match status" value="1"/>
</dbReference>
<dbReference type="PANTHER" id="PTHR45947">
    <property type="entry name" value="SULFOQUINOVOSYL TRANSFERASE SQD2"/>
    <property type="match status" value="1"/>
</dbReference>
<dbReference type="RefSeq" id="WP_144858923.1">
    <property type="nucleotide sequence ID" value="NZ_VMTR01000083.1"/>
</dbReference>
<evidence type="ECO:0000259" key="2">
    <source>
        <dbReference type="Pfam" id="PF13439"/>
    </source>
</evidence>
<name>A0A558G9I1_HALVO</name>
<evidence type="ECO:0000313" key="4">
    <source>
        <dbReference type="Proteomes" id="UP000320212"/>
    </source>
</evidence>
<feature type="domain" description="Glycosyltransferase subfamily 4-like N-terminal" evidence="2">
    <location>
        <begin position="21"/>
        <end position="222"/>
    </location>
</feature>
<dbReference type="InterPro" id="IPR001296">
    <property type="entry name" value="Glyco_trans_1"/>
</dbReference>
<dbReference type="EMBL" id="VMTR01000083">
    <property type="protein sequence ID" value="TVT94417.1"/>
    <property type="molecule type" value="Genomic_DNA"/>
</dbReference>
<dbReference type="InterPro" id="IPR050194">
    <property type="entry name" value="Glycosyltransferase_grp1"/>
</dbReference>